<dbReference type="AlphaFoldDB" id="A0A9P4NAB6"/>
<evidence type="ECO:0000256" key="4">
    <source>
        <dbReference type="PROSITE-ProRule" id="PRU01161"/>
    </source>
</evidence>
<dbReference type="CDD" id="cd07216">
    <property type="entry name" value="Pat17_PNPLA8_PNPLA9_like3"/>
    <property type="match status" value="1"/>
</dbReference>
<feature type="short sequence motif" description="GXGXXG" evidence="4">
    <location>
        <begin position="24"/>
        <end position="29"/>
    </location>
</feature>
<accession>A0A9P4NAB6</accession>
<name>A0A9P4NAB6_9PLEO</name>
<dbReference type="GO" id="GO:0019369">
    <property type="term" value="P:arachidonate metabolic process"/>
    <property type="evidence" value="ECO:0007669"/>
    <property type="project" value="TreeGrafter"/>
</dbReference>
<dbReference type="InterPro" id="IPR002641">
    <property type="entry name" value="PNPLA_dom"/>
</dbReference>
<evidence type="ECO:0000259" key="5">
    <source>
        <dbReference type="PROSITE" id="PS51635"/>
    </source>
</evidence>
<sequence>MESVYNAAPIGKHPDGLCLLSLDGGGVRGLSILYILRAIMARLNVERQEANLPPVRPCEVFDLIGGTSTGGLIAIMLGRLEMDVEECIDTYSGLSQKIFSQKQNRFGFGWKGDLKGRFSAENLEEAISKVVSDKGFNNSDPLDNGKPPGCRVMVCACARETQGTTRLRSYNLPGKPAPKVPPSIVGAARATSAATRFFDPVTIGNRTYVDGALSANNPIDEVEDEAASIWCPTTRDLKPHVKCFISIGTGNPGKHSIQDHSALKFLSETLVQMVTETEKTANKFASRWREQIEKKVYFRFNVQQGLQDVSLEAYSKEGIIEATTEEYLEESEVALRLGHCVQGLIDKQSVCIPDFT</sequence>
<evidence type="ECO:0000256" key="1">
    <source>
        <dbReference type="ARBA" id="ARBA00022801"/>
    </source>
</evidence>
<gene>
    <name evidence="6" type="ORF">CC78DRAFT_557921</name>
</gene>
<dbReference type="EMBL" id="ML986582">
    <property type="protein sequence ID" value="KAF2269546.1"/>
    <property type="molecule type" value="Genomic_DNA"/>
</dbReference>
<dbReference type="OrthoDB" id="1658288at2759"/>
<feature type="active site" description="Nucleophile" evidence="4">
    <location>
        <position position="68"/>
    </location>
</feature>
<organism evidence="6 7">
    <name type="scientific">Lojkania enalia</name>
    <dbReference type="NCBI Taxonomy" id="147567"/>
    <lineage>
        <taxon>Eukaryota</taxon>
        <taxon>Fungi</taxon>
        <taxon>Dikarya</taxon>
        <taxon>Ascomycota</taxon>
        <taxon>Pezizomycotina</taxon>
        <taxon>Dothideomycetes</taxon>
        <taxon>Pleosporomycetidae</taxon>
        <taxon>Pleosporales</taxon>
        <taxon>Pleosporales incertae sedis</taxon>
        <taxon>Lojkania</taxon>
    </lineage>
</organism>
<dbReference type="Gene3D" id="3.40.1090.10">
    <property type="entry name" value="Cytosolic phospholipase A2 catalytic domain"/>
    <property type="match status" value="1"/>
</dbReference>
<feature type="short sequence motif" description="DGA/G" evidence="4">
    <location>
        <begin position="210"/>
        <end position="212"/>
    </location>
</feature>
<dbReference type="Proteomes" id="UP000800093">
    <property type="component" value="Unassembled WGS sequence"/>
</dbReference>
<dbReference type="PANTHER" id="PTHR24185">
    <property type="entry name" value="CALCIUM-INDEPENDENT PHOSPHOLIPASE A2-GAMMA"/>
    <property type="match status" value="1"/>
</dbReference>
<keyword evidence="7" id="KW-1185">Reference proteome</keyword>
<evidence type="ECO:0000256" key="2">
    <source>
        <dbReference type="ARBA" id="ARBA00022963"/>
    </source>
</evidence>
<dbReference type="InterPro" id="IPR016035">
    <property type="entry name" value="Acyl_Trfase/lysoPLipase"/>
</dbReference>
<dbReference type="GO" id="GO:0047499">
    <property type="term" value="F:calcium-independent phospholipase A2 activity"/>
    <property type="evidence" value="ECO:0007669"/>
    <property type="project" value="TreeGrafter"/>
</dbReference>
<keyword evidence="2 4" id="KW-0442">Lipid degradation</keyword>
<keyword evidence="3 4" id="KW-0443">Lipid metabolism</keyword>
<keyword evidence="1 4" id="KW-0378">Hydrolase</keyword>
<dbReference type="SUPFAM" id="SSF52151">
    <property type="entry name" value="FabD/lysophospholipase-like"/>
    <property type="match status" value="1"/>
</dbReference>
<dbReference type="PROSITE" id="PS51635">
    <property type="entry name" value="PNPLA"/>
    <property type="match status" value="1"/>
</dbReference>
<dbReference type="Pfam" id="PF01734">
    <property type="entry name" value="Patatin"/>
    <property type="match status" value="1"/>
</dbReference>
<evidence type="ECO:0000313" key="7">
    <source>
        <dbReference type="Proteomes" id="UP000800093"/>
    </source>
</evidence>
<feature type="domain" description="PNPLA" evidence="5">
    <location>
        <begin position="20"/>
        <end position="223"/>
    </location>
</feature>
<feature type="short sequence motif" description="GXSXG" evidence="4">
    <location>
        <begin position="66"/>
        <end position="70"/>
    </location>
</feature>
<reference evidence="7" key="1">
    <citation type="journal article" date="2020" name="Stud. Mycol.">
        <title>101 Dothideomycetes genomes: A test case for predicting lifestyles and emergence of pathogens.</title>
        <authorList>
            <person name="Haridas S."/>
            <person name="Albert R."/>
            <person name="Binder M."/>
            <person name="Bloem J."/>
            <person name="LaButti K."/>
            <person name="Salamov A."/>
            <person name="Andreopoulos B."/>
            <person name="Baker S."/>
            <person name="Barry K."/>
            <person name="Bills G."/>
            <person name="Bluhm B."/>
            <person name="Cannon C."/>
            <person name="Castanera R."/>
            <person name="Culley D."/>
            <person name="Daum C."/>
            <person name="Ezra D."/>
            <person name="Gonzalez J."/>
            <person name="Henrissat B."/>
            <person name="Kuo A."/>
            <person name="Liang C."/>
            <person name="Lipzen A."/>
            <person name="Lutzoni F."/>
            <person name="Magnuson J."/>
            <person name="Mondo S."/>
            <person name="Nolan M."/>
            <person name="Ohm R."/>
            <person name="Pangilinan J."/>
            <person name="Park H.-J."/>
            <person name="Ramirez L."/>
            <person name="Alfaro M."/>
            <person name="Sun H."/>
            <person name="Tritt A."/>
            <person name="Yoshinaga Y."/>
            <person name="Zwiers L.-H."/>
            <person name="Turgeon B."/>
            <person name="Goodwin S."/>
            <person name="Spatafora J."/>
            <person name="Crous P."/>
            <person name="Grigoriev I."/>
        </authorList>
    </citation>
    <scope>NUCLEOTIDE SEQUENCE [LARGE SCALE GENOMIC DNA]</scope>
    <source>
        <strain evidence="7">CBS 304.66</strain>
    </source>
</reference>
<feature type="active site" description="Proton acceptor" evidence="4">
    <location>
        <position position="210"/>
    </location>
</feature>
<dbReference type="GO" id="GO:0016020">
    <property type="term" value="C:membrane"/>
    <property type="evidence" value="ECO:0007669"/>
    <property type="project" value="TreeGrafter"/>
</dbReference>
<comment type="caution">
    <text evidence="6">The sequence shown here is derived from an EMBL/GenBank/DDBJ whole genome shotgun (WGS) entry which is preliminary data.</text>
</comment>
<dbReference type="GO" id="GO:0046486">
    <property type="term" value="P:glycerolipid metabolic process"/>
    <property type="evidence" value="ECO:0007669"/>
    <property type="project" value="UniProtKB-ARBA"/>
</dbReference>
<dbReference type="GO" id="GO:0016042">
    <property type="term" value="P:lipid catabolic process"/>
    <property type="evidence" value="ECO:0007669"/>
    <property type="project" value="UniProtKB-UniRule"/>
</dbReference>
<evidence type="ECO:0000256" key="3">
    <source>
        <dbReference type="ARBA" id="ARBA00023098"/>
    </source>
</evidence>
<protein>
    <submittedName>
        <fullName evidence="6">Phospholipase</fullName>
    </submittedName>
</protein>
<dbReference type="PANTHER" id="PTHR24185:SF1">
    <property type="entry name" value="CALCIUM-INDEPENDENT PHOSPHOLIPASE A2-GAMMA"/>
    <property type="match status" value="1"/>
</dbReference>
<proteinExistence type="predicted"/>
<evidence type="ECO:0000313" key="6">
    <source>
        <dbReference type="EMBL" id="KAF2269546.1"/>
    </source>
</evidence>